<gene>
    <name evidence="1" type="ORF">AWC06_10255</name>
</gene>
<proteinExistence type="predicted"/>
<dbReference type="NCBIfam" id="TIGR03666">
    <property type="entry name" value="Rv2061_F420"/>
    <property type="match status" value="1"/>
</dbReference>
<dbReference type="AlphaFoldDB" id="A0A1X1V0L8"/>
<dbReference type="SUPFAM" id="SSF50475">
    <property type="entry name" value="FMN-binding split barrel"/>
    <property type="match status" value="1"/>
</dbReference>
<name>A0A1X1V0L8_9MYCO</name>
<dbReference type="OrthoDB" id="5738083at2"/>
<dbReference type="InterPro" id="IPR019965">
    <property type="entry name" value="PPOX_F420-dep_Rv2061_put"/>
</dbReference>
<reference evidence="1 2" key="1">
    <citation type="submission" date="2016-01" db="EMBL/GenBank/DDBJ databases">
        <title>The new phylogeny of the genus Mycobacterium.</title>
        <authorList>
            <person name="Tarcisio F."/>
            <person name="Conor M."/>
            <person name="Antonella G."/>
            <person name="Elisabetta G."/>
            <person name="Giulia F.S."/>
            <person name="Sara T."/>
            <person name="Anna F."/>
            <person name="Clotilde B."/>
            <person name="Roberto B."/>
            <person name="Veronica D.S."/>
            <person name="Fabio R."/>
            <person name="Monica P."/>
            <person name="Olivier J."/>
            <person name="Enrico T."/>
            <person name="Nicola S."/>
        </authorList>
    </citation>
    <scope>NUCLEOTIDE SEQUENCE [LARGE SCALE GENOMIC DNA]</scope>
    <source>
        <strain evidence="1 2">DSM 45731</strain>
    </source>
</reference>
<evidence type="ECO:0008006" key="3">
    <source>
        <dbReference type="Google" id="ProtNLM"/>
    </source>
</evidence>
<sequence>MTEQIPLNPQQLDAEKVVLLQTRKRDGSWVDTPVNIAVEGDRAYFRTPGRASKNKRLRNFPEVRVRPCTWSGKPTEGPVMTARARLLSGEESKAAGRLIDSKYPLLQRLLVRLAHKIMRTPTLHYELSR</sequence>
<evidence type="ECO:0000313" key="2">
    <source>
        <dbReference type="Proteomes" id="UP000194000"/>
    </source>
</evidence>
<keyword evidence="2" id="KW-1185">Reference proteome</keyword>
<dbReference type="Proteomes" id="UP000194000">
    <property type="component" value="Unassembled WGS sequence"/>
</dbReference>
<evidence type="ECO:0000313" key="1">
    <source>
        <dbReference type="EMBL" id="ORV62620.1"/>
    </source>
</evidence>
<dbReference type="EMBL" id="LQOW01000008">
    <property type="protein sequence ID" value="ORV62620.1"/>
    <property type="molecule type" value="Genomic_DNA"/>
</dbReference>
<accession>A0A1X1V0L8</accession>
<dbReference type="InterPro" id="IPR012349">
    <property type="entry name" value="Split_barrel_FMN-bd"/>
</dbReference>
<dbReference type="RefSeq" id="WP_085195347.1">
    <property type="nucleotide sequence ID" value="NZ_JACKVI010000005.1"/>
</dbReference>
<dbReference type="STRING" id="1260918.AWC06_10255"/>
<protein>
    <recommendedName>
        <fullName evidence="3">PPOX class F420-dependent oxidoreductase</fullName>
    </recommendedName>
</protein>
<comment type="caution">
    <text evidence="1">The sequence shown here is derived from an EMBL/GenBank/DDBJ whole genome shotgun (WGS) entry which is preliminary data.</text>
</comment>
<dbReference type="Gene3D" id="2.30.110.10">
    <property type="entry name" value="Electron Transport, Fmn-binding Protein, Chain A"/>
    <property type="match status" value="1"/>
</dbReference>
<organism evidence="1 2">
    <name type="scientific">Mycobacterium fragae</name>
    <dbReference type="NCBI Taxonomy" id="1260918"/>
    <lineage>
        <taxon>Bacteria</taxon>
        <taxon>Bacillati</taxon>
        <taxon>Actinomycetota</taxon>
        <taxon>Actinomycetes</taxon>
        <taxon>Mycobacteriales</taxon>
        <taxon>Mycobacteriaceae</taxon>
        <taxon>Mycobacterium</taxon>
    </lineage>
</organism>